<dbReference type="GO" id="GO:0016787">
    <property type="term" value="F:hydrolase activity"/>
    <property type="evidence" value="ECO:0007669"/>
    <property type="project" value="UniProtKB-KW"/>
</dbReference>
<proteinExistence type="predicted"/>
<dbReference type="Gene3D" id="3.40.50.1820">
    <property type="entry name" value="alpha/beta hydrolase"/>
    <property type="match status" value="1"/>
</dbReference>
<evidence type="ECO:0000259" key="1">
    <source>
        <dbReference type="Pfam" id="PF12695"/>
    </source>
</evidence>
<dbReference type="InterPro" id="IPR029058">
    <property type="entry name" value="AB_hydrolase_fold"/>
</dbReference>
<protein>
    <submittedName>
        <fullName evidence="2">Alpha/beta hydrolase family protein</fullName>
    </submittedName>
</protein>
<sequence>MSRCTSRFHITGHRPRCSRQQNDPHVSISKTDGVTVLSPTNGTSTVGLVFYPGARVAPDAYYASLAPLVRRSNVTVFVPKMPFNVALLDVGAAGEVRSRYPRIRTWFVGGHSLGGVAACRYASSHDVRGLVQFASYCDTNVSERPIDVLSVTGSRDTVLDREAYRESRNLLPQNATVREIAGMNHTEFGSYRGQRGDSRATISYDVAHRRLADILVPWLSKSGTATA</sequence>
<dbReference type="SUPFAM" id="SSF53474">
    <property type="entry name" value="alpha/beta-Hydrolases"/>
    <property type="match status" value="1"/>
</dbReference>
<organism evidence="2 3">
    <name type="scientific">Haladaptatus paucihalophilus DX253</name>
    <dbReference type="NCBI Taxonomy" id="797209"/>
    <lineage>
        <taxon>Archaea</taxon>
        <taxon>Methanobacteriati</taxon>
        <taxon>Methanobacteriota</taxon>
        <taxon>Stenosarchaea group</taxon>
        <taxon>Halobacteria</taxon>
        <taxon>Halobacteriales</taxon>
        <taxon>Haladaptataceae</taxon>
        <taxon>Haladaptatus</taxon>
    </lineage>
</organism>
<reference evidence="3" key="1">
    <citation type="submission" date="2016-11" db="EMBL/GenBank/DDBJ databases">
        <authorList>
            <person name="Varghese N."/>
            <person name="Submissions S."/>
        </authorList>
    </citation>
    <scope>NUCLEOTIDE SEQUENCE [LARGE SCALE GENOMIC DNA]</scope>
    <source>
        <strain evidence="3">DX253</strain>
    </source>
</reference>
<dbReference type="EMBL" id="FRAN01000004">
    <property type="protein sequence ID" value="SHL06942.1"/>
    <property type="molecule type" value="Genomic_DNA"/>
</dbReference>
<keyword evidence="2" id="KW-0378">Hydrolase</keyword>
<dbReference type="Pfam" id="PF12695">
    <property type="entry name" value="Abhydrolase_5"/>
    <property type="match status" value="1"/>
</dbReference>
<evidence type="ECO:0000313" key="3">
    <source>
        <dbReference type="Proteomes" id="UP000184203"/>
    </source>
</evidence>
<accession>A0A1M6XLP4</accession>
<gene>
    <name evidence="2" type="ORF">SAMN05444342_2911</name>
</gene>
<name>A0A1M6XLP4_HALPU</name>
<dbReference type="InterPro" id="IPR029059">
    <property type="entry name" value="AB_hydrolase_5"/>
</dbReference>
<keyword evidence="3" id="KW-1185">Reference proteome</keyword>
<dbReference type="AlphaFoldDB" id="A0A1M6XLP4"/>
<dbReference type="Proteomes" id="UP000184203">
    <property type="component" value="Unassembled WGS sequence"/>
</dbReference>
<evidence type="ECO:0000313" key="2">
    <source>
        <dbReference type="EMBL" id="SHL06942.1"/>
    </source>
</evidence>
<feature type="domain" description="Alpha/beta hydrolase fold-5" evidence="1">
    <location>
        <begin position="47"/>
        <end position="204"/>
    </location>
</feature>